<accession>A0A9D0ZF43</accession>
<dbReference type="EMBL" id="DVGA01000101">
    <property type="protein sequence ID" value="HIQ79395.1"/>
    <property type="molecule type" value="Genomic_DNA"/>
</dbReference>
<gene>
    <name evidence="2" type="ORF">IAB77_09095</name>
</gene>
<protein>
    <submittedName>
        <fullName evidence="2">YtxH domain-containing protein</fullName>
    </submittedName>
</protein>
<organism evidence="2 3">
    <name type="scientific">Candidatus Scatomorpha intestinavium</name>
    <dbReference type="NCBI Taxonomy" id="2840922"/>
    <lineage>
        <taxon>Bacteria</taxon>
        <taxon>Bacillati</taxon>
        <taxon>Bacillota</taxon>
        <taxon>Clostridia</taxon>
        <taxon>Eubacteriales</taxon>
        <taxon>Candidatus Scatomorpha</taxon>
    </lineage>
</organism>
<evidence type="ECO:0000313" key="2">
    <source>
        <dbReference type="EMBL" id="HIQ79395.1"/>
    </source>
</evidence>
<dbReference type="Proteomes" id="UP000824262">
    <property type="component" value="Unassembled WGS sequence"/>
</dbReference>
<reference evidence="2" key="1">
    <citation type="submission" date="2020-10" db="EMBL/GenBank/DDBJ databases">
        <authorList>
            <person name="Gilroy R."/>
        </authorList>
    </citation>
    <scope>NUCLEOTIDE SEQUENCE</scope>
    <source>
        <strain evidence="2">ChiBcolR7-354</strain>
    </source>
</reference>
<comment type="caution">
    <text evidence="2">The sequence shown here is derived from an EMBL/GenBank/DDBJ whole genome shotgun (WGS) entry which is preliminary data.</text>
</comment>
<proteinExistence type="predicted"/>
<feature type="transmembrane region" description="Helical" evidence="1">
    <location>
        <begin position="6"/>
        <end position="27"/>
    </location>
</feature>
<evidence type="ECO:0000313" key="3">
    <source>
        <dbReference type="Proteomes" id="UP000824262"/>
    </source>
</evidence>
<dbReference type="AlphaFoldDB" id="A0A9D0ZF43"/>
<evidence type="ECO:0000256" key="1">
    <source>
        <dbReference type="SAM" id="Phobius"/>
    </source>
</evidence>
<sequence>MHNTNTAFLKGMGMGLAIGASVGMALAPKKKGTNVVGKALKAAGELADNISDAMMR</sequence>
<keyword evidence="1" id="KW-0812">Transmembrane</keyword>
<name>A0A9D0ZF43_9FIRM</name>
<reference evidence="2" key="2">
    <citation type="journal article" date="2021" name="PeerJ">
        <title>Extensive microbial diversity within the chicken gut microbiome revealed by metagenomics and culture.</title>
        <authorList>
            <person name="Gilroy R."/>
            <person name="Ravi A."/>
            <person name="Getino M."/>
            <person name="Pursley I."/>
            <person name="Horton D.L."/>
            <person name="Alikhan N.F."/>
            <person name="Baker D."/>
            <person name="Gharbi K."/>
            <person name="Hall N."/>
            <person name="Watson M."/>
            <person name="Adriaenssens E.M."/>
            <person name="Foster-Nyarko E."/>
            <person name="Jarju S."/>
            <person name="Secka A."/>
            <person name="Antonio M."/>
            <person name="Oren A."/>
            <person name="Chaudhuri R.R."/>
            <person name="La Ragione R."/>
            <person name="Hildebrand F."/>
            <person name="Pallen M.J."/>
        </authorList>
    </citation>
    <scope>NUCLEOTIDE SEQUENCE</scope>
    <source>
        <strain evidence="2">ChiBcolR7-354</strain>
    </source>
</reference>
<keyword evidence="1" id="KW-1133">Transmembrane helix</keyword>
<keyword evidence="1" id="KW-0472">Membrane</keyword>